<dbReference type="Proteomes" id="UP001200307">
    <property type="component" value="Unassembled WGS sequence"/>
</dbReference>
<dbReference type="InterPro" id="IPR020542">
    <property type="entry name" value="Asp_carbamoyltrfase_reg_C"/>
</dbReference>
<evidence type="ECO:0000313" key="42">
    <source>
        <dbReference type="Proteomes" id="UP000420707"/>
    </source>
</evidence>
<feature type="binding site" evidence="4">
    <location>
        <position position="141"/>
    </location>
    <ligand>
        <name>Zn(2+)</name>
        <dbReference type="ChEBI" id="CHEBI:29105"/>
    </ligand>
</feature>
<feature type="binding site" evidence="4">
    <location>
        <position position="110"/>
    </location>
    <ligand>
        <name>Zn(2+)</name>
        <dbReference type="ChEBI" id="CHEBI:29105"/>
    </ligand>
</feature>
<dbReference type="Proteomes" id="UP000421408">
    <property type="component" value="Unassembled WGS sequence"/>
</dbReference>
<dbReference type="Proteomes" id="UP000261187">
    <property type="component" value="Unassembled WGS sequence"/>
</dbReference>
<evidence type="ECO:0000313" key="26">
    <source>
        <dbReference type="EMBL" id="RHG64120.1"/>
    </source>
</evidence>
<dbReference type="AlphaFoldDB" id="A0A3E4SKE1"/>
<reference evidence="7" key="3">
    <citation type="submission" date="2021-12" db="EMBL/GenBank/DDBJ databases">
        <authorList>
            <person name="Lv X."/>
        </authorList>
    </citation>
    <scope>NUCLEOTIDE SEQUENCE</scope>
    <source>
        <strain evidence="7">HF2106</strain>
    </source>
</reference>
<dbReference type="SUPFAM" id="SSF54893">
    <property type="entry name" value="Aspartate carbamoyltransferase, Regulatory-chain, N-terminal domain"/>
    <property type="match status" value="1"/>
</dbReference>
<evidence type="ECO:0000313" key="22">
    <source>
        <dbReference type="EMBL" id="RGW69339.1"/>
    </source>
</evidence>
<dbReference type="HAMAP" id="MF_00002">
    <property type="entry name" value="Asp_carb_tr_reg"/>
    <property type="match status" value="1"/>
</dbReference>
<reference evidence="41 42" key="2">
    <citation type="submission" date="2019-09" db="EMBL/GenBank/DDBJ databases">
        <title>Distinct polysaccharide growth profiles of human intestinal Prevotella copri isolates.</title>
        <authorList>
            <person name="Fehlner-Peach H."/>
            <person name="Magnabosco C."/>
            <person name="Raghavan V."/>
            <person name="Scher J.U."/>
            <person name="Tett A."/>
            <person name="Cox L.M."/>
            <person name="Gottsegen C."/>
            <person name="Watters A."/>
            <person name="Wiltshire- Gordon J.D."/>
            <person name="Segata N."/>
            <person name="Bonneau R."/>
            <person name="Littman D.R."/>
        </authorList>
    </citation>
    <scope>NUCLEOTIDE SEQUENCE [LARGE SCALE GENOMIC DNA]</scope>
    <source>
        <strain evidence="45">BU41712</strain>
        <strain evidence="12">IAP146</strain>
        <strain evidence="42">iAP146</strain>
        <strain evidence="43">iAU3127</strain>
        <strain evidence="41">iP54</strain>
    </source>
</reference>
<evidence type="ECO:0000313" key="20">
    <source>
        <dbReference type="EMBL" id="RGU99985.1"/>
    </source>
</evidence>
<keyword evidence="1 4" id="KW-0479">Metal-binding</keyword>
<comment type="similarity">
    <text evidence="4">Belongs to the PyrI family.</text>
</comment>
<dbReference type="EMBL" id="QRIN01000051">
    <property type="protein sequence ID" value="RHG64120.1"/>
    <property type="molecule type" value="Genomic_DNA"/>
</dbReference>
<evidence type="ECO:0000313" key="34">
    <source>
        <dbReference type="Proteomes" id="UP000284562"/>
    </source>
</evidence>
<dbReference type="EMBL" id="QRYP01000004">
    <property type="protein sequence ID" value="RGU99985.1"/>
    <property type="molecule type" value="Genomic_DNA"/>
</dbReference>
<dbReference type="Gene3D" id="2.30.30.20">
    <property type="entry name" value="Aspartate carbamoyltransferase regulatory subunit, C-terminal domain"/>
    <property type="match status" value="1"/>
</dbReference>
<dbReference type="EMBL" id="JANDWU010000001">
    <property type="protein sequence ID" value="MCP9548072.1"/>
    <property type="molecule type" value="Genomic_DNA"/>
</dbReference>
<dbReference type="EMBL" id="QRVA01000009">
    <property type="protein sequence ID" value="RGS17099.1"/>
    <property type="molecule type" value="Genomic_DNA"/>
</dbReference>
<dbReference type="Gene3D" id="3.30.70.140">
    <property type="entry name" value="Aspartate carbamoyltransferase regulatory subunit, N-terminal domain"/>
    <property type="match status" value="1"/>
</dbReference>
<evidence type="ECO:0000313" key="38">
    <source>
        <dbReference type="Proteomes" id="UP000285776"/>
    </source>
</evidence>
<evidence type="ECO:0000313" key="14">
    <source>
        <dbReference type="EMBL" id="MQN82650.1"/>
    </source>
</evidence>
<feature type="binding site" evidence="4">
    <location>
        <position position="138"/>
    </location>
    <ligand>
        <name>Zn(2+)</name>
        <dbReference type="ChEBI" id="CHEBI:29105"/>
    </ligand>
</feature>
<dbReference type="Proteomes" id="UP000420635">
    <property type="component" value="Unassembled WGS sequence"/>
</dbReference>
<dbReference type="EMBL" id="QSAV01000003">
    <property type="protein sequence ID" value="RGW82418.1"/>
    <property type="molecule type" value="Genomic_DNA"/>
</dbReference>
<dbReference type="Proteomes" id="UP000421283">
    <property type="component" value="Unassembled WGS sequence"/>
</dbReference>
<comment type="subunit">
    <text evidence="4">Contains catalytic and regulatory chains.</text>
</comment>
<gene>
    <name evidence="4 7" type="primary">pyrI</name>
    <name evidence="28" type="ORF">DW026_05510</name>
    <name evidence="27" type="ORF">DW064_11245</name>
    <name evidence="26" type="ORF">DW250_11400</name>
    <name evidence="25" type="ORF">DW916_01065</name>
    <name evidence="23" type="ORF">DWV53_01435</name>
    <name evidence="22" type="ORF">DWV60_04955</name>
    <name evidence="21" type="ORF">DWV76_00130</name>
    <name evidence="20" type="ORF">DWW35_03265</name>
    <name evidence="19" type="ORF">DWY11_05595</name>
    <name evidence="24" type="ORF">DXA63_10650</name>
    <name evidence="18" type="ORF">DXB80_12625</name>
    <name evidence="17" type="ORF">DXC61_03670</name>
    <name evidence="16" type="ORF">F7D31_04840</name>
    <name evidence="15" type="ORF">F7D59_00265</name>
    <name evidence="13" type="ORF">F7D71_09935</name>
    <name evidence="14" type="ORF">F7D74_01300</name>
    <name evidence="12" type="ORF">F7D90_01830</name>
    <name evidence="7" type="ORF">LYY06_02015</name>
    <name evidence="9" type="ORF">NNC68_01065</name>
    <name evidence="8" type="ORF">NND11_02750</name>
    <name evidence="10" type="ORF">ONT19_02400</name>
    <name evidence="11" type="ORF">ONT23_02830</name>
</gene>
<dbReference type="EMBL" id="QRNN01000049">
    <property type="protein sequence ID" value="RHK47596.1"/>
    <property type="molecule type" value="Genomic_DNA"/>
</dbReference>
<dbReference type="EMBL" id="VZBQ01000003">
    <property type="protein sequence ID" value="MQN88336.1"/>
    <property type="molecule type" value="Genomic_DNA"/>
</dbReference>
<protein>
    <recommendedName>
        <fullName evidence="4">Aspartate carbamoyltransferase regulatory chain</fullName>
    </recommendedName>
</protein>
<evidence type="ECO:0000313" key="12">
    <source>
        <dbReference type="EMBL" id="MQN30710.1"/>
    </source>
</evidence>
<dbReference type="EMBL" id="VZBZ01000134">
    <property type="protein sequence ID" value="MQN78166.1"/>
    <property type="molecule type" value="Genomic_DNA"/>
</dbReference>
<dbReference type="Proteomes" id="UP000283672">
    <property type="component" value="Unassembled WGS sequence"/>
</dbReference>
<dbReference type="EMBL" id="QSUC01000045">
    <property type="protein sequence ID" value="RGN05254.1"/>
    <property type="molecule type" value="Genomic_DNA"/>
</dbReference>
<evidence type="ECO:0000313" key="41">
    <source>
        <dbReference type="Proteomes" id="UP000420635"/>
    </source>
</evidence>
<evidence type="ECO:0000313" key="7">
    <source>
        <dbReference type="EMBL" id="MCE4121041.1"/>
    </source>
</evidence>
<dbReference type="Proteomes" id="UP000283785">
    <property type="component" value="Unassembled WGS sequence"/>
</dbReference>
<evidence type="ECO:0000313" key="25">
    <source>
        <dbReference type="EMBL" id="RHA89136.1"/>
    </source>
</evidence>
<comment type="function">
    <text evidence="4">Involved in allosteric regulation of aspartate carbamoyltransferase.</text>
</comment>
<evidence type="ECO:0000313" key="17">
    <source>
        <dbReference type="EMBL" id="RGL63118.1"/>
    </source>
</evidence>
<dbReference type="EMBL" id="JAJTVO010000003">
    <property type="protein sequence ID" value="MCE4121041.1"/>
    <property type="molecule type" value="Genomic_DNA"/>
</dbReference>
<evidence type="ECO:0000313" key="40">
    <source>
        <dbReference type="Proteomes" id="UP000286501"/>
    </source>
</evidence>
<dbReference type="Proteomes" id="UP001205506">
    <property type="component" value="Unassembled WGS sequence"/>
</dbReference>
<feature type="binding site" evidence="4">
    <location>
        <position position="115"/>
    </location>
    <ligand>
        <name>Zn(2+)</name>
        <dbReference type="ChEBI" id="CHEBI:29105"/>
    </ligand>
</feature>
<dbReference type="GO" id="GO:0006221">
    <property type="term" value="P:pyrimidine nucleotide biosynthetic process"/>
    <property type="evidence" value="ECO:0007669"/>
    <property type="project" value="UniProtKB-UniRule"/>
</dbReference>
<dbReference type="InterPro" id="IPR036793">
    <property type="entry name" value="Asp_carbatrfase_reg_N_sf"/>
</dbReference>
<dbReference type="GO" id="GO:0009347">
    <property type="term" value="C:aspartate carbamoyltransferase complex"/>
    <property type="evidence" value="ECO:0007669"/>
    <property type="project" value="InterPro"/>
</dbReference>
<dbReference type="InterPro" id="IPR002801">
    <property type="entry name" value="Asp_carbamoylTrfase_reg"/>
</dbReference>
<evidence type="ECO:0000256" key="2">
    <source>
        <dbReference type="ARBA" id="ARBA00022833"/>
    </source>
</evidence>
<dbReference type="EMBL" id="QROP01000010">
    <property type="protein sequence ID" value="RHL40118.1"/>
    <property type="molecule type" value="Genomic_DNA"/>
</dbReference>
<name>A0A3E4SKE1_9BACT</name>
<keyword evidence="2 4" id="KW-0862">Zinc</keyword>
<evidence type="ECO:0000313" key="15">
    <source>
        <dbReference type="EMBL" id="MQN88336.1"/>
    </source>
</evidence>
<dbReference type="GO" id="GO:0046872">
    <property type="term" value="F:metal ion binding"/>
    <property type="evidence" value="ECO:0007669"/>
    <property type="project" value="UniProtKB-KW"/>
</dbReference>
<evidence type="ECO:0000313" key="9">
    <source>
        <dbReference type="EMBL" id="MCP9548072.1"/>
    </source>
</evidence>
<dbReference type="InterPro" id="IPR020545">
    <property type="entry name" value="Asp_carbamoyltransf_reg_N"/>
</dbReference>
<sequence length="154" mass="17224">MGNNKSQLVVAAIENGTVIDHIPAEKTYQVVNLLQLEKMETPVTIGYNLPSKKIGKKGIIKVANKYFTDEEINRLSVVAPNIGLSIIKDYEIVEKKTVKTPDTLKGIVKCNNPKCITNNEPMQTLFHTVDKVLGIVRCHYCDKEQQLGKVELCK</sequence>
<dbReference type="EMBL" id="JAPDVH010000001">
    <property type="protein sequence ID" value="MCW4154493.1"/>
    <property type="molecule type" value="Genomic_DNA"/>
</dbReference>
<evidence type="ECO:0000313" key="13">
    <source>
        <dbReference type="EMBL" id="MQN78166.1"/>
    </source>
</evidence>
<evidence type="ECO:0000313" key="18">
    <source>
        <dbReference type="EMBL" id="RGN05254.1"/>
    </source>
</evidence>
<evidence type="ECO:0000313" key="33">
    <source>
        <dbReference type="Proteomes" id="UP000283872"/>
    </source>
</evidence>
<comment type="cofactor">
    <cofactor evidence="4">
        <name>Zn(2+)</name>
        <dbReference type="ChEBI" id="CHEBI:29105"/>
    </cofactor>
    <text evidence="4">Binds 1 zinc ion per subunit.</text>
</comment>
<evidence type="ECO:0000313" key="11">
    <source>
        <dbReference type="EMBL" id="MCW4154493.1"/>
    </source>
</evidence>
<dbReference type="EMBL" id="QSAG01000001">
    <property type="protein sequence ID" value="RGW44959.1"/>
    <property type="molecule type" value="Genomic_DNA"/>
</dbReference>
<evidence type="ECO:0000313" key="8">
    <source>
        <dbReference type="EMBL" id="MCP9500478.1"/>
    </source>
</evidence>
<evidence type="ECO:0000313" key="43">
    <source>
        <dbReference type="Proteomes" id="UP000421283"/>
    </source>
</evidence>
<dbReference type="Pfam" id="PF01948">
    <property type="entry name" value="PyrI"/>
    <property type="match status" value="1"/>
</dbReference>
<evidence type="ECO:0000313" key="32">
    <source>
        <dbReference type="Proteomes" id="UP000283785"/>
    </source>
</evidence>
<dbReference type="Proteomes" id="UP000284990">
    <property type="component" value="Unassembled WGS sequence"/>
</dbReference>
<evidence type="ECO:0000313" key="35">
    <source>
        <dbReference type="Proteomes" id="UP000284990"/>
    </source>
</evidence>
<dbReference type="Proteomes" id="UP000286077">
    <property type="component" value="Unassembled WGS sequence"/>
</dbReference>
<dbReference type="EMBL" id="JANDXR010000002">
    <property type="protein sequence ID" value="MCP9500478.1"/>
    <property type="molecule type" value="Genomic_DNA"/>
</dbReference>
<feature type="domain" description="Aspartate carbamoyltransferase regulatory subunit C-terminal" evidence="6">
    <location>
        <begin position="104"/>
        <end position="146"/>
    </location>
</feature>
<evidence type="ECO:0000259" key="5">
    <source>
        <dbReference type="Pfam" id="PF01948"/>
    </source>
</evidence>
<reference evidence="29 30" key="1">
    <citation type="submission" date="2018-08" db="EMBL/GenBank/DDBJ databases">
        <title>A genome reference for cultivated species of the human gut microbiota.</title>
        <authorList>
            <person name="Zou Y."/>
            <person name="Xue W."/>
            <person name="Luo G."/>
        </authorList>
    </citation>
    <scope>NUCLEOTIDE SEQUENCE [LARGE SCALE GENOMIC DNA]</scope>
    <source>
        <strain evidence="23 38">AF10-17</strain>
        <strain evidence="22 39">AF11-14</strain>
        <strain evidence="21 32">AF12-50</strain>
        <strain evidence="20 36">AF15-25</strain>
        <strain evidence="19 33">AF24-12</strain>
        <strain evidence="28 31">AF38-11</strain>
        <strain evidence="27 34">AF43-2</strain>
        <strain evidence="26 40">AM22-1</strain>
        <strain evidence="25 35">AM42-23AC</strain>
        <strain evidence="24 37">OF03-3</strain>
        <strain evidence="18 30">OM06-11</strain>
        <strain evidence="17 29">TF06-40</strain>
    </source>
</reference>
<dbReference type="Proteomes" id="UP001209417">
    <property type="component" value="Unassembled WGS sequence"/>
</dbReference>
<evidence type="ECO:0000313" key="39">
    <source>
        <dbReference type="Proteomes" id="UP000286077"/>
    </source>
</evidence>
<reference evidence="10" key="5">
    <citation type="submission" date="2022-11" db="EMBL/GenBank/DDBJ databases">
        <title>Genomic repertoires linked with pathogenic potency of arthritogenic Prevotella copri isolated from the gut of rheumatoid arthritis patients.</title>
        <authorList>
            <person name="Nii T."/>
            <person name="Maeda Y."/>
            <person name="Motooka D."/>
            <person name="Naito M."/>
            <person name="Matsumoto Y."/>
            <person name="Ogawa T."/>
            <person name="Oguro-Igashira E."/>
            <person name="Kishikawa T."/>
            <person name="Yamashita M."/>
            <person name="Koizumi S."/>
            <person name="Kurakawa T."/>
            <person name="Okumura R."/>
            <person name="Kayama H."/>
            <person name="Murakami M."/>
            <person name="Sakaguchi T."/>
            <person name="Das B."/>
            <person name="Nakamura S."/>
            <person name="Okada Y."/>
            <person name="Kumanogoh A."/>
            <person name="Takeda K."/>
        </authorList>
    </citation>
    <scope>NUCLEOTIDE SEQUENCE</scope>
    <source>
        <strain evidence="11">H012_8</strain>
        <strain evidence="10">H019-1</strain>
    </source>
</reference>
<comment type="caution">
    <text evidence="13">The sequence shown here is derived from an EMBL/GenBank/DDBJ whole genome shotgun (WGS) entry which is preliminary data.</text>
</comment>
<evidence type="ECO:0000313" key="23">
    <source>
        <dbReference type="EMBL" id="RGW82418.1"/>
    </source>
</evidence>
<dbReference type="PANTHER" id="PTHR35805">
    <property type="entry name" value="ASPARTATE CARBAMOYLTRANSFERASE REGULATORY CHAIN"/>
    <property type="match status" value="1"/>
</dbReference>
<dbReference type="Proteomes" id="UP000283872">
    <property type="component" value="Unassembled WGS sequence"/>
</dbReference>
<reference evidence="13" key="6">
    <citation type="submission" date="2022-12" db="EMBL/GenBank/DDBJ databases">
        <title>Distinct polysaccharide growth profiles of human intestinal Prevotella copri isolates.</title>
        <authorList>
            <person name="Fehlner-Peach H."/>
            <person name="Magnabosco C."/>
            <person name="Raghavan V."/>
            <person name="Scher J.U."/>
            <person name="Tett A."/>
            <person name="Cox L.M."/>
            <person name="Gottsegen C."/>
            <person name="Watters A."/>
            <person name="Wiltshire- Gordon J.D."/>
            <person name="Segata N."/>
            <person name="Bonneau R."/>
            <person name="Littman D.R."/>
        </authorList>
    </citation>
    <scope>NUCLEOTIDE SEQUENCE</scope>
    <source>
        <strain evidence="13">BU41712</strain>
        <strain evidence="14">IAA108</strain>
        <strain evidence="44">iAA108</strain>
        <strain evidence="16">IAU3127</strain>
        <strain evidence="15">IP54</strain>
    </source>
</reference>
<dbReference type="SUPFAM" id="SSF57825">
    <property type="entry name" value="Aspartate carbamoyltransferase, Regulatory-chain, C-terminal domain"/>
    <property type="match status" value="1"/>
</dbReference>
<dbReference type="GO" id="GO:0006207">
    <property type="term" value="P:'de novo' pyrimidine nucleobase biosynthetic process"/>
    <property type="evidence" value="ECO:0007669"/>
    <property type="project" value="InterPro"/>
</dbReference>
<evidence type="ECO:0000313" key="16">
    <source>
        <dbReference type="EMBL" id="MQO92003.1"/>
    </source>
</evidence>
<dbReference type="EMBL" id="QSSA01000006">
    <property type="protein sequence ID" value="RGL63118.1"/>
    <property type="molecule type" value="Genomic_DNA"/>
</dbReference>
<feature type="domain" description="Aspartate carbamoyltransferase regulatory subunit N-terminal" evidence="5">
    <location>
        <begin position="9"/>
        <end position="99"/>
    </location>
</feature>
<evidence type="ECO:0000313" key="45">
    <source>
        <dbReference type="Proteomes" id="UP000423156"/>
    </source>
</evidence>
<dbReference type="Proteomes" id="UP000261245">
    <property type="component" value="Unassembled WGS sequence"/>
</dbReference>
<dbReference type="EMBL" id="QSFW01000002">
    <property type="protein sequence ID" value="RHA89136.1"/>
    <property type="molecule type" value="Genomic_DNA"/>
</dbReference>
<dbReference type="Proteomes" id="UP001209168">
    <property type="component" value="Unassembled WGS sequence"/>
</dbReference>
<keyword evidence="3 4" id="KW-0665">Pyrimidine biosynthesis</keyword>
<dbReference type="EMBL" id="QSAQ01000009">
    <property type="protein sequence ID" value="RGW69339.1"/>
    <property type="molecule type" value="Genomic_DNA"/>
</dbReference>
<evidence type="ECO:0000313" key="19">
    <source>
        <dbReference type="EMBL" id="RGS17099.1"/>
    </source>
</evidence>
<evidence type="ECO:0000313" key="36">
    <source>
        <dbReference type="Proteomes" id="UP000285236"/>
    </source>
</evidence>
<evidence type="ECO:0000313" key="37">
    <source>
        <dbReference type="Proteomes" id="UP000285604"/>
    </source>
</evidence>
<evidence type="ECO:0000313" key="30">
    <source>
        <dbReference type="Proteomes" id="UP000261245"/>
    </source>
</evidence>
<proteinExistence type="inferred from homology"/>
<dbReference type="PANTHER" id="PTHR35805:SF1">
    <property type="entry name" value="ASPARTATE CARBAMOYLTRANSFERASE REGULATORY CHAIN"/>
    <property type="match status" value="1"/>
</dbReference>
<reference evidence="8" key="4">
    <citation type="submission" date="2022-07" db="EMBL/GenBank/DDBJ databases">
        <title>Prevotella copri.</title>
        <authorList>
            <person name="Yang C."/>
        </authorList>
    </citation>
    <scope>NUCLEOTIDE SEQUENCE</scope>
    <source>
        <strain evidence="9">HF1805</strain>
        <strain evidence="8">HF88</strain>
    </source>
</reference>
<dbReference type="Proteomes" id="UP000423156">
    <property type="component" value="Unassembled WGS sequence"/>
</dbReference>
<dbReference type="EMBL" id="QSCI01000050">
    <property type="protein sequence ID" value="RGX92921.1"/>
    <property type="molecule type" value="Genomic_DNA"/>
</dbReference>
<dbReference type="Proteomes" id="UP000286501">
    <property type="component" value="Unassembled WGS sequence"/>
</dbReference>
<dbReference type="Proteomes" id="UP000420707">
    <property type="component" value="Unassembled WGS sequence"/>
</dbReference>
<evidence type="ECO:0000313" key="31">
    <source>
        <dbReference type="Proteomes" id="UP000283672"/>
    </source>
</evidence>
<evidence type="ECO:0000259" key="6">
    <source>
        <dbReference type="Pfam" id="PF02748"/>
    </source>
</evidence>
<evidence type="ECO:0000313" key="29">
    <source>
        <dbReference type="Proteomes" id="UP000261187"/>
    </source>
</evidence>
<dbReference type="EMBL" id="VZAP01000057">
    <property type="protein sequence ID" value="MQO92003.1"/>
    <property type="molecule type" value="Genomic_DNA"/>
</dbReference>
<evidence type="ECO:0000313" key="10">
    <source>
        <dbReference type="EMBL" id="MCW4130469.1"/>
    </source>
</evidence>
<dbReference type="NCBIfam" id="TIGR00240">
    <property type="entry name" value="ATCase_reg"/>
    <property type="match status" value="1"/>
</dbReference>
<evidence type="ECO:0000256" key="4">
    <source>
        <dbReference type="HAMAP-Rule" id="MF_00002"/>
    </source>
</evidence>
<evidence type="ECO:0000313" key="28">
    <source>
        <dbReference type="EMBL" id="RHL40118.1"/>
    </source>
</evidence>
<keyword evidence="7" id="KW-0808">Transferase</keyword>
<accession>A0A3E4SKE1</accession>
<dbReference type="GO" id="GO:0016740">
    <property type="term" value="F:transferase activity"/>
    <property type="evidence" value="ECO:0007669"/>
    <property type="project" value="UniProtKB-KW"/>
</dbReference>
<evidence type="ECO:0000313" key="24">
    <source>
        <dbReference type="EMBL" id="RGX92921.1"/>
    </source>
</evidence>
<dbReference type="Proteomes" id="UP000285776">
    <property type="component" value="Unassembled WGS sequence"/>
</dbReference>
<dbReference type="EMBL" id="VZCR01000016">
    <property type="protein sequence ID" value="MQN30710.1"/>
    <property type="molecule type" value="Genomic_DNA"/>
</dbReference>
<dbReference type="Proteomes" id="UP001206014">
    <property type="component" value="Unassembled WGS sequence"/>
</dbReference>
<dbReference type="EMBL" id="VZCC01000006">
    <property type="protein sequence ID" value="MQN82650.1"/>
    <property type="molecule type" value="Genomic_DNA"/>
</dbReference>
<evidence type="ECO:0000313" key="27">
    <source>
        <dbReference type="EMBL" id="RHK47596.1"/>
    </source>
</evidence>
<dbReference type="Pfam" id="PF02748">
    <property type="entry name" value="PyrI_C"/>
    <property type="match status" value="1"/>
</dbReference>
<evidence type="ECO:0000256" key="3">
    <source>
        <dbReference type="ARBA" id="ARBA00022975"/>
    </source>
</evidence>
<evidence type="ECO:0000313" key="21">
    <source>
        <dbReference type="EMBL" id="RGW44959.1"/>
    </source>
</evidence>
<dbReference type="InterPro" id="IPR036792">
    <property type="entry name" value="Asp_carbatrfase_reg_C_sf"/>
</dbReference>
<dbReference type="EMBL" id="JAPDVG010000001">
    <property type="protein sequence ID" value="MCW4130469.1"/>
    <property type="molecule type" value="Genomic_DNA"/>
</dbReference>
<evidence type="ECO:0000313" key="44">
    <source>
        <dbReference type="Proteomes" id="UP000421408"/>
    </source>
</evidence>
<dbReference type="Proteomes" id="UP000284562">
    <property type="component" value="Unassembled WGS sequence"/>
</dbReference>
<dbReference type="Proteomes" id="UP000285604">
    <property type="component" value="Unassembled WGS sequence"/>
</dbReference>
<dbReference type="Proteomes" id="UP000285236">
    <property type="component" value="Unassembled WGS sequence"/>
</dbReference>
<evidence type="ECO:0000256" key="1">
    <source>
        <dbReference type="ARBA" id="ARBA00022723"/>
    </source>
</evidence>
<dbReference type="RefSeq" id="WP_117587317.1">
    <property type="nucleotide sequence ID" value="NZ_CATKVS010000004.1"/>
</dbReference>
<organism evidence="13 45">
    <name type="scientific">Segatella copri</name>
    <dbReference type="NCBI Taxonomy" id="165179"/>
    <lineage>
        <taxon>Bacteria</taxon>
        <taxon>Pseudomonadati</taxon>
        <taxon>Bacteroidota</taxon>
        <taxon>Bacteroidia</taxon>
        <taxon>Bacteroidales</taxon>
        <taxon>Prevotellaceae</taxon>
        <taxon>Segatella</taxon>
    </lineage>
</organism>